<dbReference type="PANTHER" id="PTHR44167">
    <property type="entry name" value="OVARIAN-SPECIFIC SERINE/THREONINE-PROTEIN KINASE LOK-RELATED"/>
    <property type="match status" value="1"/>
</dbReference>
<proteinExistence type="predicted"/>
<dbReference type="PROSITE" id="PS50011">
    <property type="entry name" value="PROTEIN_KINASE_DOM"/>
    <property type="match status" value="1"/>
</dbReference>
<evidence type="ECO:0000313" key="4">
    <source>
        <dbReference type="Proteomes" id="UP000254794"/>
    </source>
</evidence>
<dbReference type="Gene3D" id="1.10.510.10">
    <property type="entry name" value="Transferase(Phosphotransferase) domain 1"/>
    <property type="match status" value="1"/>
</dbReference>
<dbReference type="SUPFAM" id="SSF56112">
    <property type="entry name" value="Protein kinase-like (PK-like)"/>
    <property type="match status" value="1"/>
</dbReference>
<dbReference type="GO" id="GO:0004672">
    <property type="term" value="F:protein kinase activity"/>
    <property type="evidence" value="ECO:0007669"/>
    <property type="project" value="InterPro"/>
</dbReference>
<dbReference type="OrthoDB" id="156345at2"/>
<feature type="domain" description="Protein kinase" evidence="2">
    <location>
        <begin position="47"/>
        <end position="433"/>
    </location>
</feature>
<keyword evidence="3" id="KW-0808">Transferase</keyword>
<gene>
    <name evidence="3" type="ORF">NCTC13316_03051</name>
</gene>
<feature type="region of interest" description="Disordered" evidence="1">
    <location>
        <begin position="437"/>
        <end position="463"/>
    </location>
</feature>
<organism evidence="3 4">
    <name type="scientific">Legionella busanensis</name>
    <dbReference type="NCBI Taxonomy" id="190655"/>
    <lineage>
        <taxon>Bacteria</taxon>
        <taxon>Pseudomonadati</taxon>
        <taxon>Pseudomonadota</taxon>
        <taxon>Gammaproteobacteria</taxon>
        <taxon>Legionellales</taxon>
        <taxon>Legionellaceae</taxon>
        <taxon>Legionella</taxon>
    </lineage>
</organism>
<reference evidence="3 4" key="1">
    <citation type="submission" date="2018-06" db="EMBL/GenBank/DDBJ databases">
        <authorList>
            <consortium name="Pathogen Informatics"/>
            <person name="Doyle S."/>
        </authorList>
    </citation>
    <scope>NUCLEOTIDE SEQUENCE [LARGE SCALE GENOMIC DNA]</scope>
    <source>
        <strain evidence="3 4">NCTC13316</strain>
    </source>
</reference>
<dbReference type="Proteomes" id="UP000254794">
    <property type="component" value="Unassembled WGS sequence"/>
</dbReference>
<evidence type="ECO:0000256" key="1">
    <source>
        <dbReference type="SAM" id="MobiDB-lite"/>
    </source>
</evidence>
<dbReference type="RefSeq" id="WP_115332443.1">
    <property type="nucleotide sequence ID" value="NZ_CAAAHP010000003.1"/>
</dbReference>
<dbReference type="SMART" id="SM00220">
    <property type="entry name" value="S_TKc"/>
    <property type="match status" value="1"/>
</dbReference>
<dbReference type="EMBL" id="UGOD01000001">
    <property type="protein sequence ID" value="STX52925.1"/>
    <property type="molecule type" value="Genomic_DNA"/>
</dbReference>
<evidence type="ECO:0000259" key="2">
    <source>
        <dbReference type="PROSITE" id="PS50011"/>
    </source>
</evidence>
<protein>
    <submittedName>
        <fullName evidence="3">Protein kinase domain</fullName>
    </submittedName>
</protein>
<dbReference type="InterPro" id="IPR011009">
    <property type="entry name" value="Kinase-like_dom_sf"/>
</dbReference>
<dbReference type="InterPro" id="IPR000719">
    <property type="entry name" value="Prot_kinase_dom"/>
</dbReference>
<dbReference type="PANTHER" id="PTHR44167:SF24">
    <property type="entry name" value="SERINE_THREONINE-PROTEIN KINASE CHK2"/>
    <property type="match status" value="1"/>
</dbReference>
<sequence length="463" mass="53165">MEELHKNEPEFYRKRYEEYLSEKPDGLYAFYTPPDNKTYFKYDGVCYEVKNKLGKGSYGDIYLLKNKDDEKALKIMKGPASTSNLADGVNKASSENSISLQEKKGNINKASSENDLFIPEKKEIPRASRSAPTRRKHGDRFDFQPNEVKEKAQHELIGLQILNHTSMKDIVQMERKDENGETYTYFYILMDYCGIPLSEIIDPENKNQYTFQDYLDIAISTAEELEKLHQGLQFDRDGENFQESNPIVDSGYYHGDLNPKNILVLKQPNGQYKGNLVDFGNMAKIALMEVDIHEKYVWKDMKGKIITKEEAALLPYDSYEESVKKREKVIQGIKARAGGTPGYFDPQQSARSTKSSEVYELGVNYALLFNYGRIEYSEGPPVFKLDENYQPFSLQDEEIYNLVKKMVSKNVEERPKLLLKVIEELKTQRNKLLNISPNLENASPNAEDATVAPESKQPPKLNP</sequence>
<keyword evidence="3" id="KW-0418">Kinase</keyword>
<dbReference type="GO" id="GO:0005524">
    <property type="term" value="F:ATP binding"/>
    <property type="evidence" value="ECO:0007669"/>
    <property type="project" value="InterPro"/>
</dbReference>
<keyword evidence="4" id="KW-1185">Reference proteome</keyword>
<name>A0A378JNU8_9GAMM</name>
<accession>A0A378JNU8</accession>
<evidence type="ECO:0000313" key="3">
    <source>
        <dbReference type="EMBL" id="STX52925.1"/>
    </source>
</evidence>
<dbReference type="AlphaFoldDB" id="A0A378JNU8"/>